<feature type="binding site" evidence="2">
    <location>
        <position position="258"/>
    </location>
    <ligand>
        <name>Zn(2+)</name>
        <dbReference type="ChEBI" id="CHEBI:29105"/>
        <label>2</label>
    </ligand>
</feature>
<comment type="caution">
    <text evidence="5">The sequence shown here is derived from an EMBL/GenBank/DDBJ whole genome shotgun (WGS) entry which is preliminary data.</text>
</comment>
<keyword evidence="2" id="KW-0862">Zinc</keyword>
<evidence type="ECO:0000313" key="5">
    <source>
        <dbReference type="EMBL" id="HIX73607.1"/>
    </source>
</evidence>
<dbReference type="GO" id="GO:0004035">
    <property type="term" value="F:alkaline phosphatase activity"/>
    <property type="evidence" value="ECO:0007669"/>
    <property type="project" value="TreeGrafter"/>
</dbReference>
<keyword evidence="1" id="KW-0597">Phosphoprotein</keyword>
<dbReference type="Proteomes" id="UP000886740">
    <property type="component" value="Unassembled WGS sequence"/>
</dbReference>
<dbReference type="AlphaFoldDB" id="A0A9D1X659"/>
<feature type="binding site" evidence="2">
    <location>
        <position position="40"/>
    </location>
    <ligand>
        <name>Zn(2+)</name>
        <dbReference type="ChEBI" id="CHEBI:29105"/>
        <label>2</label>
    </ligand>
</feature>
<proteinExistence type="inferred from homology"/>
<dbReference type="PANTHER" id="PTHR11596">
    <property type="entry name" value="ALKALINE PHOSPHATASE"/>
    <property type="match status" value="1"/>
</dbReference>
<keyword evidence="2" id="KW-0460">Magnesium</keyword>
<dbReference type="Pfam" id="PF00245">
    <property type="entry name" value="Alk_phosphatase"/>
    <property type="match status" value="1"/>
</dbReference>
<dbReference type="EMBL" id="DXEL01000009">
    <property type="protein sequence ID" value="HIX73607.1"/>
    <property type="molecule type" value="Genomic_DNA"/>
</dbReference>
<evidence type="ECO:0000256" key="1">
    <source>
        <dbReference type="ARBA" id="ARBA00022553"/>
    </source>
</evidence>
<dbReference type="Gene3D" id="3.40.720.10">
    <property type="entry name" value="Alkaline Phosphatase, subunit A"/>
    <property type="match status" value="1"/>
</dbReference>
<evidence type="ECO:0000313" key="6">
    <source>
        <dbReference type="Proteomes" id="UP000886740"/>
    </source>
</evidence>
<dbReference type="GO" id="GO:0046872">
    <property type="term" value="F:metal ion binding"/>
    <property type="evidence" value="ECO:0007669"/>
    <property type="project" value="UniProtKB-KW"/>
</dbReference>
<dbReference type="SUPFAM" id="SSF53649">
    <property type="entry name" value="Alkaline phosphatase-like"/>
    <property type="match status" value="1"/>
</dbReference>
<dbReference type="SMART" id="SM00098">
    <property type="entry name" value="alkPPc"/>
    <property type="match status" value="1"/>
</dbReference>
<dbReference type="InterPro" id="IPR001952">
    <property type="entry name" value="Alkaline_phosphatase"/>
</dbReference>
<dbReference type="InterPro" id="IPR017850">
    <property type="entry name" value="Alkaline_phosphatase_core_sf"/>
</dbReference>
<comment type="similarity">
    <text evidence="3">Belongs to the alkaline phosphatase family.</text>
</comment>
<evidence type="ECO:0000256" key="4">
    <source>
        <dbReference type="SAM" id="SignalP"/>
    </source>
</evidence>
<comment type="cofactor">
    <cofactor evidence="2">
        <name>Mg(2+)</name>
        <dbReference type="ChEBI" id="CHEBI:18420"/>
    </cofactor>
    <text evidence="2">Binds 1 Mg(2+) ion.</text>
</comment>
<feature type="binding site" evidence="2">
    <location>
        <position position="40"/>
    </location>
    <ligand>
        <name>Mg(2+)</name>
        <dbReference type="ChEBI" id="CHEBI:18420"/>
    </ligand>
</feature>
<organism evidence="5 6">
    <name type="scientific">Candidatus Parabacteroides intestinipullorum</name>
    <dbReference type="NCBI Taxonomy" id="2838723"/>
    <lineage>
        <taxon>Bacteria</taxon>
        <taxon>Pseudomonadati</taxon>
        <taxon>Bacteroidota</taxon>
        <taxon>Bacteroidia</taxon>
        <taxon>Bacteroidales</taxon>
        <taxon>Tannerellaceae</taxon>
        <taxon>Parabacteroides</taxon>
    </lineage>
</organism>
<gene>
    <name evidence="5" type="ORF">H9977_00920</name>
</gene>
<feature type="binding site" evidence="2">
    <location>
        <position position="134"/>
    </location>
    <ligand>
        <name>Mg(2+)</name>
        <dbReference type="ChEBI" id="CHEBI:18420"/>
    </ligand>
</feature>
<feature type="chain" id="PRO_5038515209" evidence="4">
    <location>
        <begin position="24"/>
        <end position="360"/>
    </location>
</feature>
<accession>A0A9D1X659</accession>
<sequence length="360" mass="38101">MRRIFTILLCIATCLLSVGRATASAEGQEKPRKVILFIGDGMSLAHWQTGMVMNRVPLNVNRMERIGVVQTCSLTDFNGDGPSHGTAIACGVKSRKGAVGIDATGKPAKSILAYASEQGMATGIVSANTLQEGSLSPFVAHVGSRMRVDSISAAYLEQGVDLFIGAGYGSFKDNEVNPDLLEDLRKAGYQVVLSMEAIRQAGEGKLAGFTTDGKVADIRSGRGDQFPASVRVALERLGKDPEGFLLVVGDMFVDRASHAGDVELVGQEVIDLDKAIGEALDFAEKDGNTLVVVVGGPEASGMTLVGGDLSAGRVEAKWTMPGMIHTGTMIPLFAYGAGSDAFQGFMENTDLFVKIKSWLY</sequence>
<dbReference type="CDD" id="cd16012">
    <property type="entry name" value="ALP"/>
    <property type="match status" value="1"/>
</dbReference>
<evidence type="ECO:0000256" key="2">
    <source>
        <dbReference type="PIRSR" id="PIRSR601952-2"/>
    </source>
</evidence>
<name>A0A9D1X659_9BACT</name>
<comment type="cofactor">
    <cofactor evidence="2">
        <name>Zn(2+)</name>
        <dbReference type="ChEBI" id="CHEBI:29105"/>
    </cofactor>
    <text evidence="2">Binds 2 Zn(2+) ions.</text>
</comment>
<feature type="binding site" evidence="2">
    <location>
        <position position="254"/>
    </location>
    <ligand>
        <name>Zn(2+)</name>
        <dbReference type="ChEBI" id="CHEBI:29105"/>
        <label>2</label>
    </ligand>
</feature>
<dbReference type="PANTHER" id="PTHR11596:SF5">
    <property type="entry name" value="ALKALINE PHOSPHATASE"/>
    <property type="match status" value="1"/>
</dbReference>
<keyword evidence="2" id="KW-0479">Metal-binding</keyword>
<evidence type="ECO:0000256" key="3">
    <source>
        <dbReference type="RuleBase" id="RU003946"/>
    </source>
</evidence>
<reference evidence="5" key="2">
    <citation type="submission" date="2021-04" db="EMBL/GenBank/DDBJ databases">
        <authorList>
            <person name="Gilroy R."/>
        </authorList>
    </citation>
    <scope>NUCLEOTIDE SEQUENCE</scope>
    <source>
        <strain evidence="5">ChiGjej6B6-14162</strain>
    </source>
</reference>
<protein>
    <submittedName>
        <fullName evidence="5">Alkaline phosphatase</fullName>
    </submittedName>
</protein>
<keyword evidence="4" id="KW-0732">Signal</keyword>
<reference evidence="5" key="1">
    <citation type="journal article" date="2021" name="PeerJ">
        <title>Extensive microbial diversity within the chicken gut microbiome revealed by metagenomics and culture.</title>
        <authorList>
            <person name="Gilroy R."/>
            <person name="Ravi A."/>
            <person name="Getino M."/>
            <person name="Pursley I."/>
            <person name="Horton D.L."/>
            <person name="Alikhan N.F."/>
            <person name="Baker D."/>
            <person name="Gharbi K."/>
            <person name="Hall N."/>
            <person name="Watson M."/>
            <person name="Adriaenssens E.M."/>
            <person name="Foster-Nyarko E."/>
            <person name="Jarju S."/>
            <person name="Secka A."/>
            <person name="Antonio M."/>
            <person name="Oren A."/>
            <person name="Chaudhuri R.R."/>
            <person name="La Ragione R."/>
            <person name="Hildebrand F."/>
            <person name="Pallen M.J."/>
        </authorList>
    </citation>
    <scope>NUCLEOTIDE SEQUENCE</scope>
    <source>
        <strain evidence="5">ChiGjej6B6-14162</strain>
    </source>
</reference>
<dbReference type="PRINTS" id="PR00113">
    <property type="entry name" value="ALKPHPHTASE"/>
</dbReference>
<feature type="signal peptide" evidence="4">
    <location>
        <begin position="1"/>
        <end position="23"/>
    </location>
</feature>